<evidence type="ECO:0000259" key="5">
    <source>
        <dbReference type="PROSITE" id="PS51668"/>
    </source>
</evidence>
<keyword evidence="4" id="KW-0812">Transmembrane</keyword>
<evidence type="ECO:0000256" key="3">
    <source>
        <dbReference type="SAM" id="MobiDB-lite"/>
    </source>
</evidence>
<dbReference type="Gene3D" id="2.40.30.70">
    <property type="entry name" value="YaeB-like"/>
    <property type="match status" value="1"/>
</dbReference>
<evidence type="ECO:0000256" key="4">
    <source>
        <dbReference type="SAM" id="Phobius"/>
    </source>
</evidence>
<keyword evidence="4" id="KW-1133">Transmembrane helix</keyword>
<evidence type="ECO:0000256" key="1">
    <source>
        <dbReference type="ARBA" id="ARBA00022691"/>
    </source>
</evidence>
<dbReference type="eggNOG" id="KOG2942">
    <property type="taxonomic scope" value="Eukaryota"/>
</dbReference>
<dbReference type="NCBIfam" id="TIGR00104">
    <property type="entry name" value="tRNA_TsaA"/>
    <property type="match status" value="1"/>
</dbReference>
<protein>
    <recommendedName>
        <fullName evidence="5">TsaA-like domain-containing protein</fullName>
    </recommendedName>
</protein>
<dbReference type="InterPro" id="IPR040372">
    <property type="entry name" value="YaeB-like"/>
</dbReference>
<feature type="domain" description="TsaA-like" evidence="5">
    <location>
        <begin position="121"/>
        <end position="261"/>
    </location>
</feature>
<dbReference type="OrthoDB" id="4882at2759"/>
<evidence type="ECO:0000313" key="6">
    <source>
        <dbReference type="EMBL" id="ETV97641.1"/>
    </source>
</evidence>
<dbReference type="GeneID" id="20086582"/>
<dbReference type="EMBL" id="KI913972">
    <property type="protein sequence ID" value="ETV97641.1"/>
    <property type="molecule type" value="Genomic_DNA"/>
</dbReference>
<gene>
    <name evidence="6" type="ORF">H310_09532</name>
</gene>
<organism evidence="6">
    <name type="scientific">Aphanomyces invadans</name>
    <dbReference type="NCBI Taxonomy" id="157072"/>
    <lineage>
        <taxon>Eukaryota</taxon>
        <taxon>Sar</taxon>
        <taxon>Stramenopiles</taxon>
        <taxon>Oomycota</taxon>
        <taxon>Saprolegniomycetes</taxon>
        <taxon>Saprolegniales</taxon>
        <taxon>Verrucalvaceae</taxon>
        <taxon>Aphanomyces</taxon>
    </lineage>
</organism>
<dbReference type="InterPro" id="IPR036413">
    <property type="entry name" value="YaeB-like_sf"/>
</dbReference>
<keyword evidence="4" id="KW-0472">Membrane</keyword>
<reference evidence="6" key="1">
    <citation type="submission" date="2013-12" db="EMBL/GenBank/DDBJ databases">
        <title>The Genome Sequence of Aphanomyces invadans NJM9701.</title>
        <authorList>
            <consortium name="The Broad Institute Genomics Platform"/>
            <person name="Russ C."/>
            <person name="Tyler B."/>
            <person name="van West P."/>
            <person name="Dieguez-Uribeondo J."/>
            <person name="Young S.K."/>
            <person name="Zeng Q."/>
            <person name="Gargeya S."/>
            <person name="Fitzgerald M."/>
            <person name="Abouelleil A."/>
            <person name="Alvarado L."/>
            <person name="Chapman S.B."/>
            <person name="Gainer-Dewar J."/>
            <person name="Goldberg J."/>
            <person name="Griggs A."/>
            <person name="Gujja S."/>
            <person name="Hansen M."/>
            <person name="Howarth C."/>
            <person name="Imamovic A."/>
            <person name="Ireland A."/>
            <person name="Larimer J."/>
            <person name="McCowan C."/>
            <person name="Murphy C."/>
            <person name="Pearson M."/>
            <person name="Poon T.W."/>
            <person name="Priest M."/>
            <person name="Roberts A."/>
            <person name="Saif S."/>
            <person name="Shea T."/>
            <person name="Sykes S."/>
            <person name="Wortman J."/>
            <person name="Nusbaum C."/>
            <person name="Birren B."/>
        </authorList>
    </citation>
    <scope>NUCLEOTIDE SEQUENCE [LARGE SCALE GENOMIC DNA]</scope>
    <source>
        <strain evidence="6">NJM9701</strain>
    </source>
</reference>
<accession>A0A024TVI9</accession>
<comment type="similarity">
    <text evidence="2">Belongs to the tRNA methyltransferase O family.</text>
</comment>
<name>A0A024TVI9_9STRA</name>
<dbReference type="PROSITE" id="PS51668">
    <property type="entry name" value="TSAA_2"/>
    <property type="match status" value="1"/>
</dbReference>
<dbReference type="PANTHER" id="PTHR12818">
    <property type="entry name" value="TRNA (ADENINE(37)-N6)-METHYLTRANSFERASE"/>
    <property type="match status" value="1"/>
</dbReference>
<dbReference type="SUPFAM" id="SSF118196">
    <property type="entry name" value="YaeB-like"/>
    <property type="match status" value="1"/>
</dbReference>
<dbReference type="VEuPathDB" id="FungiDB:H310_09532"/>
<dbReference type="CDD" id="cd09281">
    <property type="entry name" value="UPF0066"/>
    <property type="match status" value="1"/>
</dbReference>
<sequence>MKCLLHRRSVRSYTSSGEFDWLMANYPDGACHWASLRIRGMHTTVVVAAAAAAVCSAALVWYNLRASAAKAAKDELKALAKIEREGRVRLQIALGAAQDRIKLLEAAMPSKDTKAVPLVTFPTIGVVSSPYSTRNGTPRQPSLVESSLAKLVLYKHIPTTTLVSLAEFSHVWVLFHFHQNTNVHKSKIKGTIKPPRLNGQSVGVLATRSPHRPAALGLSLAKVVEVNVAEGYVLFQGLDLVHATPVVDIKPYVAFSDAPDTAGHFAPSWVGKEHAEADEPLKISQVVFASSEAQASLEKAYAICKSKRGKKSGILLYPTFDRFAAFVKENLSLDMRSTRERADPKFDTYRVTLCDVMVHYNVVANDQGPQVEIVRGEVVTDEWQQPLNATAMPEEDEASDDSTGPEQP</sequence>
<dbReference type="STRING" id="157072.A0A024TVI9"/>
<proteinExistence type="inferred from homology"/>
<dbReference type="RefSeq" id="XP_008873850.1">
    <property type="nucleotide sequence ID" value="XM_008875628.1"/>
</dbReference>
<dbReference type="InterPro" id="IPR023370">
    <property type="entry name" value="TrmO-like_N"/>
</dbReference>
<dbReference type="AlphaFoldDB" id="A0A024TVI9"/>
<feature type="region of interest" description="Disordered" evidence="3">
    <location>
        <begin position="382"/>
        <end position="408"/>
    </location>
</feature>
<evidence type="ECO:0000256" key="2">
    <source>
        <dbReference type="ARBA" id="ARBA00033753"/>
    </source>
</evidence>
<dbReference type="Pfam" id="PF01980">
    <property type="entry name" value="TrmO_N"/>
    <property type="match status" value="1"/>
</dbReference>
<feature type="transmembrane region" description="Helical" evidence="4">
    <location>
        <begin position="45"/>
        <end position="64"/>
    </location>
</feature>
<dbReference type="InterPro" id="IPR036414">
    <property type="entry name" value="YaeB_N_sf"/>
</dbReference>
<dbReference type="PANTHER" id="PTHR12818:SF0">
    <property type="entry name" value="TRNA (ADENINE(37)-N6)-METHYLTRANSFERASE"/>
    <property type="match status" value="1"/>
</dbReference>
<keyword evidence="1" id="KW-0949">S-adenosyl-L-methionine</keyword>